<dbReference type="Pfam" id="PF03352">
    <property type="entry name" value="Adenine_glyco"/>
    <property type="match status" value="1"/>
</dbReference>
<reference evidence="1 2" key="1">
    <citation type="submission" date="2021-01" db="EMBL/GenBank/DDBJ databases">
        <title>Whole genome shotgun sequence of Plantactinospora mayteni NBRC 109088.</title>
        <authorList>
            <person name="Komaki H."/>
            <person name="Tamura T."/>
        </authorList>
    </citation>
    <scope>NUCLEOTIDE SEQUENCE [LARGE SCALE GENOMIC DNA]</scope>
    <source>
        <strain evidence="1 2">NBRC 109088</strain>
    </source>
</reference>
<dbReference type="InterPro" id="IPR052891">
    <property type="entry name" value="DNA-3mA_glycosylase"/>
</dbReference>
<dbReference type="SUPFAM" id="SSF48150">
    <property type="entry name" value="DNA-glycosylase"/>
    <property type="match status" value="1"/>
</dbReference>
<dbReference type="InterPro" id="IPR004597">
    <property type="entry name" value="Tag"/>
</dbReference>
<accession>A0ABQ4EP62</accession>
<dbReference type="Gene3D" id="1.10.340.30">
    <property type="entry name" value="Hypothetical protein, domain 2"/>
    <property type="match status" value="1"/>
</dbReference>
<dbReference type="Proteomes" id="UP000621500">
    <property type="component" value="Unassembled WGS sequence"/>
</dbReference>
<evidence type="ECO:0000313" key="1">
    <source>
        <dbReference type="EMBL" id="GIG96447.1"/>
    </source>
</evidence>
<dbReference type="EMBL" id="BONX01000018">
    <property type="protein sequence ID" value="GIG96447.1"/>
    <property type="molecule type" value="Genomic_DNA"/>
</dbReference>
<gene>
    <name evidence="1" type="primary">tag</name>
    <name evidence="1" type="ORF">Pma05_30200</name>
</gene>
<organism evidence="1 2">
    <name type="scientific">Plantactinospora mayteni</name>
    <dbReference type="NCBI Taxonomy" id="566021"/>
    <lineage>
        <taxon>Bacteria</taxon>
        <taxon>Bacillati</taxon>
        <taxon>Actinomycetota</taxon>
        <taxon>Actinomycetes</taxon>
        <taxon>Micromonosporales</taxon>
        <taxon>Micromonosporaceae</taxon>
        <taxon>Plantactinospora</taxon>
    </lineage>
</organism>
<dbReference type="InterPro" id="IPR005019">
    <property type="entry name" value="Adenine_glyco"/>
</dbReference>
<dbReference type="PANTHER" id="PTHR30037">
    <property type="entry name" value="DNA-3-METHYLADENINE GLYCOSYLASE 1"/>
    <property type="match status" value="1"/>
</dbReference>
<dbReference type="NCBIfam" id="TIGR00624">
    <property type="entry name" value="tag"/>
    <property type="match status" value="1"/>
</dbReference>
<keyword evidence="2" id="KW-1185">Reference proteome</keyword>
<proteinExistence type="predicted"/>
<name>A0ABQ4EP62_9ACTN</name>
<evidence type="ECO:0000313" key="2">
    <source>
        <dbReference type="Proteomes" id="UP000621500"/>
    </source>
</evidence>
<dbReference type="InterPro" id="IPR011257">
    <property type="entry name" value="DNA_glycosylase"/>
</dbReference>
<dbReference type="PANTHER" id="PTHR30037:SF4">
    <property type="entry name" value="DNA-3-METHYLADENINE GLYCOSYLASE I"/>
    <property type="match status" value="1"/>
</dbReference>
<dbReference type="RefSeq" id="WP_203857977.1">
    <property type="nucleotide sequence ID" value="NZ_BAAAZQ010000004.1"/>
</dbReference>
<comment type="caution">
    <text evidence="1">The sequence shown here is derived from an EMBL/GenBank/DDBJ whole genome shotgun (WGS) entry which is preliminary data.</text>
</comment>
<sequence length="196" mass="21159">MTDLVTGADGLARCRWGGSTPDYAVYHDEEWGRPLHGDDALYERLTLEAFQSGLSWLTILRKRPAFRLAFDGFRLETVAGYGDPEVARLMADAGIVRNRAKIDAAIANARAALDLPDGLAALLWSFAPAARAARPRSFAEVPAITLESTAMAKALRKRGFRFVGPTTAYALMQATGMVDDHLDGCHVKPPAAAVMG</sequence>
<protein>
    <submittedName>
        <fullName evidence="1">DNA-3-methyladenine glycosylase I</fullName>
    </submittedName>
</protein>